<name>A0A840BIN8_9RHOO</name>
<dbReference type="InterPro" id="IPR005467">
    <property type="entry name" value="His_kinase_dom"/>
</dbReference>
<keyword evidence="4 14" id="KW-0997">Cell inner membrane</keyword>
<sequence>MRRPASLGSRLAWLYSLAAAGVFSLAAWLIEQSVEAHFVEEDMMVMQGKFDIVRDALAQLDSVAELQALPTRTRDALIAHPGLALRVARSNGEVLYSSAPAGEALPEFPLVMGAPEVHKWSRHGIDRRGFTAEAPVAVAGEPPLLVTVALDIAHHEHFLRGFRQSLALVVGSAILLVAALSWLITRRALRPIRQMAHLASEMSASRLGERLKVERLPRELHELAEAFNAMLARLQDAFARLSEFSSDLAHELRTPISNLTMQTEVSLSRPRTADEYREVLFSSLEEYERLSRMVADMLFLAQADNGLMVPRRESFALHDTADALIEFFEPLASERALVLIRKGEARIEADPLMIRRAIANLLSNAIRHADTGTAVEIKIETADRECCVSVSNTGETIPPNHLNRLFDRFYRADASRTRSAEGAGLGLAITRSIVLAHGGRIDVASENRLNVFTLWLPLD</sequence>
<dbReference type="SUPFAM" id="SSF158472">
    <property type="entry name" value="HAMP domain-like"/>
    <property type="match status" value="1"/>
</dbReference>
<evidence type="ECO:0000256" key="12">
    <source>
        <dbReference type="ARBA" id="ARBA00023012"/>
    </source>
</evidence>
<comment type="subcellular location">
    <subcellularLocation>
        <location evidence="2">Cell inner membrane</location>
        <topology evidence="2">Multi-pass membrane protein</topology>
    </subcellularLocation>
</comment>
<dbReference type="Pfam" id="PF02518">
    <property type="entry name" value="HATPase_c"/>
    <property type="match status" value="1"/>
</dbReference>
<dbReference type="InterPro" id="IPR036890">
    <property type="entry name" value="HATPase_C_sf"/>
</dbReference>
<protein>
    <recommendedName>
        <fullName evidence="14">Sensor protein</fullName>
        <ecNumber evidence="14">2.7.13.3</ecNumber>
    </recommendedName>
</protein>
<dbReference type="Pfam" id="PF00512">
    <property type="entry name" value="HisKA"/>
    <property type="match status" value="1"/>
</dbReference>
<feature type="transmembrane region" description="Helical" evidence="14">
    <location>
        <begin position="166"/>
        <end position="185"/>
    </location>
</feature>
<keyword evidence="5" id="KW-0597">Phosphoprotein</keyword>
<dbReference type="SMART" id="SM00387">
    <property type="entry name" value="HATPase_c"/>
    <property type="match status" value="1"/>
</dbReference>
<dbReference type="CDD" id="cd00082">
    <property type="entry name" value="HisKA"/>
    <property type="match status" value="1"/>
</dbReference>
<dbReference type="GO" id="GO:0005886">
    <property type="term" value="C:plasma membrane"/>
    <property type="evidence" value="ECO:0007669"/>
    <property type="project" value="UniProtKB-SubCell"/>
</dbReference>
<evidence type="ECO:0000256" key="1">
    <source>
        <dbReference type="ARBA" id="ARBA00000085"/>
    </source>
</evidence>
<evidence type="ECO:0000313" key="18">
    <source>
        <dbReference type="Proteomes" id="UP000561045"/>
    </source>
</evidence>
<dbReference type="InterPro" id="IPR006290">
    <property type="entry name" value="CztS_silS_copS"/>
</dbReference>
<keyword evidence="10 14" id="KW-0067">ATP-binding</keyword>
<dbReference type="InterPro" id="IPR048590">
    <property type="entry name" value="CusS-like_sensor"/>
</dbReference>
<dbReference type="Gene3D" id="3.30.565.10">
    <property type="entry name" value="Histidine kinase-like ATPase, C-terminal domain"/>
    <property type="match status" value="1"/>
</dbReference>
<dbReference type="EMBL" id="JACIET010000001">
    <property type="protein sequence ID" value="MBB4011488.1"/>
    <property type="molecule type" value="Genomic_DNA"/>
</dbReference>
<evidence type="ECO:0000256" key="7">
    <source>
        <dbReference type="ARBA" id="ARBA00022692"/>
    </source>
</evidence>
<evidence type="ECO:0000256" key="11">
    <source>
        <dbReference type="ARBA" id="ARBA00022989"/>
    </source>
</evidence>
<keyword evidence="12 14" id="KW-0902">Two-component regulatory system</keyword>
<dbReference type="Pfam" id="PF00672">
    <property type="entry name" value="HAMP"/>
    <property type="match status" value="1"/>
</dbReference>
<dbReference type="NCBIfam" id="TIGR01386">
    <property type="entry name" value="cztS_silS_copS"/>
    <property type="match status" value="1"/>
</dbReference>
<dbReference type="SMART" id="SM00304">
    <property type="entry name" value="HAMP"/>
    <property type="match status" value="1"/>
</dbReference>
<comment type="function">
    <text evidence="14">Member of a two-component regulatory system.</text>
</comment>
<dbReference type="RefSeq" id="WP_183632094.1">
    <property type="nucleotide sequence ID" value="NZ_BAABLE010000011.1"/>
</dbReference>
<feature type="domain" description="Histidine kinase" evidence="15">
    <location>
        <begin position="247"/>
        <end position="459"/>
    </location>
</feature>
<organism evidence="17 18">
    <name type="scientific">Niveibacterium umoris</name>
    <dbReference type="NCBI Taxonomy" id="1193620"/>
    <lineage>
        <taxon>Bacteria</taxon>
        <taxon>Pseudomonadati</taxon>
        <taxon>Pseudomonadota</taxon>
        <taxon>Betaproteobacteria</taxon>
        <taxon>Rhodocyclales</taxon>
        <taxon>Rhodocyclaceae</taxon>
        <taxon>Niveibacterium</taxon>
    </lineage>
</organism>
<keyword evidence="8 14" id="KW-0547">Nucleotide-binding</keyword>
<dbReference type="EC" id="2.7.13.3" evidence="14"/>
<evidence type="ECO:0000256" key="3">
    <source>
        <dbReference type="ARBA" id="ARBA00022475"/>
    </source>
</evidence>
<evidence type="ECO:0000256" key="13">
    <source>
        <dbReference type="ARBA" id="ARBA00023136"/>
    </source>
</evidence>
<dbReference type="GO" id="GO:0005524">
    <property type="term" value="F:ATP binding"/>
    <property type="evidence" value="ECO:0007669"/>
    <property type="project" value="UniProtKB-KW"/>
</dbReference>
<dbReference type="GO" id="GO:0000155">
    <property type="term" value="F:phosphorelay sensor kinase activity"/>
    <property type="evidence" value="ECO:0007669"/>
    <property type="project" value="InterPro"/>
</dbReference>
<dbReference type="Pfam" id="PF21085">
    <property type="entry name" value="CusS"/>
    <property type="match status" value="1"/>
</dbReference>
<dbReference type="SUPFAM" id="SSF47384">
    <property type="entry name" value="Homodimeric domain of signal transducing histidine kinase"/>
    <property type="match status" value="1"/>
</dbReference>
<gene>
    <name evidence="17" type="ORF">GGR36_000796</name>
</gene>
<dbReference type="InterPro" id="IPR004358">
    <property type="entry name" value="Sig_transdc_His_kin-like_C"/>
</dbReference>
<dbReference type="InterPro" id="IPR003660">
    <property type="entry name" value="HAMP_dom"/>
</dbReference>
<keyword evidence="6 14" id="KW-0808">Transferase</keyword>
<dbReference type="AlphaFoldDB" id="A0A840BIN8"/>
<keyword evidence="18" id="KW-1185">Reference proteome</keyword>
<evidence type="ECO:0000256" key="9">
    <source>
        <dbReference type="ARBA" id="ARBA00022777"/>
    </source>
</evidence>
<evidence type="ECO:0000313" key="17">
    <source>
        <dbReference type="EMBL" id="MBB4011488.1"/>
    </source>
</evidence>
<dbReference type="InterPro" id="IPR036097">
    <property type="entry name" value="HisK_dim/P_sf"/>
</dbReference>
<keyword evidence="3 14" id="KW-1003">Cell membrane</keyword>
<comment type="caution">
    <text evidence="17">The sequence shown here is derived from an EMBL/GenBank/DDBJ whole genome shotgun (WGS) entry which is preliminary data.</text>
</comment>
<keyword evidence="11 14" id="KW-1133">Transmembrane helix</keyword>
<reference evidence="17 18" key="1">
    <citation type="submission" date="2020-08" db="EMBL/GenBank/DDBJ databases">
        <title>Genomic Encyclopedia of Type Strains, Phase IV (KMG-IV): sequencing the most valuable type-strain genomes for metagenomic binning, comparative biology and taxonomic classification.</title>
        <authorList>
            <person name="Goeker M."/>
        </authorList>
    </citation>
    <scope>NUCLEOTIDE SEQUENCE [LARGE SCALE GENOMIC DNA]</scope>
    <source>
        <strain evidence="17 18">DSM 106739</strain>
    </source>
</reference>
<dbReference type="InterPro" id="IPR050428">
    <property type="entry name" value="TCS_sensor_his_kinase"/>
</dbReference>
<dbReference type="PANTHER" id="PTHR45436:SF15">
    <property type="entry name" value="SENSOR HISTIDINE KINASE CUSS"/>
    <property type="match status" value="1"/>
</dbReference>
<evidence type="ECO:0000259" key="15">
    <source>
        <dbReference type="PROSITE" id="PS50109"/>
    </source>
</evidence>
<evidence type="ECO:0000256" key="10">
    <source>
        <dbReference type="ARBA" id="ARBA00022840"/>
    </source>
</evidence>
<evidence type="ECO:0000256" key="8">
    <source>
        <dbReference type="ARBA" id="ARBA00022741"/>
    </source>
</evidence>
<accession>A0A840BIN8</accession>
<dbReference type="PROSITE" id="PS50885">
    <property type="entry name" value="HAMP"/>
    <property type="match status" value="1"/>
</dbReference>
<keyword evidence="7 14" id="KW-0812">Transmembrane</keyword>
<feature type="transmembrane region" description="Helical" evidence="14">
    <location>
        <begin position="12"/>
        <end position="30"/>
    </location>
</feature>
<dbReference type="InterPro" id="IPR003594">
    <property type="entry name" value="HATPase_dom"/>
</dbReference>
<dbReference type="SMART" id="SM00388">
    <property type="entry name" value="HisKA"/>
    <property type="match status" value="1"/>
</dbReference>
<proteinExistence type="predicted"/>
<dbReference type="Proteomes" id="UP000561045">
    <property type="component" value="Unassembled WGS sequence"/>
</dbReference>
<dbReference type="SUPFAM" id="SSF55874">
    <property type="entry name" value="ATPase domain of HSP90 chaperone/DNA topoisomerase II/histidine kinase"/>
    <property type="match status" value="1"/>
</dbReference>
<dbReference type="CDD" id="cd00075">
    <property type="entry name" value="HATPase"/>
    <property type="match status" value="1"/>
</dbReference>
<evidence type="ECO:0000256" key="6">
    <source>
        <dbReference type="ARBA" id="ARBA00022679"/>
    </source>
</evidence>
<dbReference type="Gene3D" id="1.10.287.130">
    <property type="match status" value="1"/>
</dbReference>
<keyword evidence="13 14" id="KW-0472">Membrane</keyword>
<dbReference type="PANTHER" id="PTHR45436">
    <property type="entry name" value="SENSOR HISTIDINE KINASE YKOH"/>
    <property type="match status" value="1"/>
</dbReference>
<evidence type="ECO:0000259" key="16">
    <source>
        <dbReference type="PROSITE" id="PS50885"/>
    </source>
</evidence>
<comment type="catalytic activity">
    <reaction evidence="1 14">
        <text>ATP + protein L-histidine = ADP + protein N-phospho-L-histidine.</text>
        <dbReference type="EC" id="2.7.13.3"/>
    </reaction>
</comment>
<feature type="domain" description="HAMP" evidence="16">
    <location>
        <begin position="186"/>
        <end position="239"/>
    </location>
</feature>
<dbReference type="Gene3D" id="6.10.340.10">
    <property type="match status" value="1"/>
</dbReference>
<evidence type="ECO:0000256" key="5">
    <source>
        <dbReference type="ARBA" id="ARBA00022553"/>
    </source>
</evidence>
<dbReference type="PRINTS" id="PR00344">
    <property type="entry name" value="BCTRLSENSOR"/>
</dbReference>
<dbReference type="FunFam" id="3.30.565.10:FF:000006">
    <property type="entry name" value="Sensor histidine kinase WalK"/>
    <property type="match status" value="1"/>
</dbReference>
<dbReference type="PROSITE" id="PS50109">
    <property type="entry name" value="HIS_KIN"/>
    <property type="match status" value="1"/>
</dbReference>
<dbReference type="CDD" id="cd06225">
    <property type="entry name" value="HAMP"/>
    <property type="match status" value="1"/>
</dbReference>
<evidence type="ECO:0000256" key="14">
    <source>
        <dbReference type="RuleBase" id="RU364088"/>
    </source>
</evidence>
<evidence type="ECO:0000256" key="4">
    <source>
        <dbReference type="ARBA" id="ARBA00022519"/>
    </source>
</evidence>
<evidence type="ECO:0000256" key="2">
    <source>
        <dbReference type="ARBA" id="ARBA00004429"/>
    </source>
</evidence>
<keyword evidence="9 14" id="KW-0418">Kinase</keyword>
<dbReference type="InterPro" id="IPR003661">
    <property type="entry name" value="HisK_dim/P_dom"/>
</dbReference>